<organism evidence="1 2">
    <name type="scientific">Candidatus Pullibacteroides excrementavium</name>
    <dbReference type="NCBI Taxonomy" id="2840905"/>
    <lineage>
        <taxon>Bacteria</taxon>
        <taxon>Pseudomonadati</taxon>
        <taxon>Bacteroidota</taxon>
        <taxon>Bacteroidia</taxon>
        <taxon>Bacteroidales</taxon>
        <taxon>Candidatus Pullibacteroides</taxon>
    </lineage>
</organism>
<gene>
    <name evidence="1" type="ORF">IAB08_00620</name>
</gene>
<dbReference type="EMBL" id="JADIMZ010000010">
    <property type="protein sequence ID" value="MBO8431786.1"/>
    <property type="molecule type" value="Genomic_DNA"/>
</dbReference>
<name>A0A9D9DQN8_9BACT</name>
<reference evidence="1" key="2">
    <citation type="journal article" date="2021" name="PeerJ">
        <title>Extensive microbial diversity within the chicken gut microbiome revealed by metagenomics and culture.</title>
        <authorList>
            <person name="Gilroy R."/>
            <person name="Ravi A."/>
            <person name="Getino M."/>
            <person name="Pursley I."/>
            <person name="Horton D.L."/>
            <person name="Alikhan N.F."/>
            <person name="Baker D."/>
            <person name="Gharbi K."/>
            <person name="Hall N."/>
            <person name="Watson M."/>
            <person name="Adriaenssens E.M."/>
            <person name="Foster-Nyarko E."/>
            <person name="Jarju S."/>
            <person name="Secka A."/>
            <person name="Antonio M."/>
            <person name="Oren A."/>
            <person name="Chaudhuri R.R."/>
            <person name="La Ragione R."/>
            <person name="Hildebrand F."/>
            <person name="Pallen M.J."/>
        </authorList>
    </citation>
    <scope>NUCLEOTIDE SEQUENCE</scope>
    <source>
        <strain evidence="1">2889</strain>
    </source>
</reference>
<proteinExistence type="predicted"/>
<dbReference type="AlphaFoldDB" id="A0A9D9DQN8"/>
<accession>A0A9D9DQN8</accession>
<dbReference type="Proteomes" id="UP000823612">
    <property type="component" value="Unassembled WGS sequence"/>
</dbReference>
<evidence type="ECO:0000313" key="2">
    <source>
        <dbReference type="Proteomes" id="UP000823612"/>
    </source>
</evidence>
<protein>
    <submittedName>
        <fullName evidence="1">Uncharacterized protein</fullName>
    </submittedName>
</protein>
<comment type="caution">
    <text evidence="1">The sequence shown here is derived from an EMBL/GenBank/DDBJ whole genome shotgun (WGS) entry which is preliminary data.</text>
</comment>
<evidence type="ECO:0000313" key="1">
    <source>
        <dbReference type="EMBL" id="MBO8431786.1"/>
    </source>
</evidence>
<sequence length="80" mass="9529">MKIHIKRLLPPIGVLRNIIVRTNDGRKFKLGHMQEIEVGVEDGGWVSFRLDWYHRKVMLNQAEQGRDVYVILYYVMRQGF</sequence>
<reference evidence="1" key="1">
    <citation type="submission" date="2020-10" db="EMBL/GenBank/DDBJ databases">
        <authorList>
            <person name="Gilroy R."/>
        </authorList>
    </citation>
    <scope>NUCLEOTIDE SEQUENCE</scope>
    <source>
        <strain evidence="1">2889</strain>
    </source>
</reference>